<keyword evidence="5" id="KW-0966">Cell projection</keyword>
<accession>A0A9E7QZS2</accession>
<comment type="subcellular location">
    <subcellularLocation>
        <location evidence="1">Archaeal flagellum</location>
    </subcellularLocation>
</comment>
<evidence type="ECO:0000313" key="5">
    <source>
        <dbReference type="EMBL" id="UWM52992.1"/>
    </source>
</evidence>
<dbReference type="PANTHER" id="PTHR40698">
    <property type="entry name" value="FLAGELLA-RELATED PROTEIN E-RELATED-RELATED"/>
    <property type="match status" value="1"/>
</dbReference>
<protein>
    <submittedName>
        <fullName evidence="5">Flagella E</fullName>
    </submittedName>
</protein>
<evidence type="ECO:0000256" key="3">
    <source>
        <dbReference type="SAM" id="MobiDB-lite"/>
    </source>
</evidence>
<dbReference type="Proteomes" id="UP001057580">
    <property type="component" value="Chromosome"/>
</dbReference>
<evidence type="ECO:0000256" key="1">
    <source>
        <dbReference type="ARBA" id="ARBA00004618"/>
    </source>
</evidence>
<dbReference type="RefSeq" id="WP_260591987.1">
    <property type="nucleotide sequence ID" value="NZ_CP104003.1"/>
</dbReference>
<dbReference type="InterPro" id="IPR052494">
    <property type="entry name" value="Flagella_assembly_related"/>
</dbReference>
<evidence type="ECO:0000259" key="4">
    <source>
        <dbReference type="Pfam" id="PF04659"/>
    </source>
</evidence>
<keyword evidence="6" id="KW-1185">Reference proteome</keyword>
<feature type="region of interest" description="Disordered" evidence="3">
    <location>
        <begin position="1"/>
        <end position="68"/>
    </location>
</feature>
<evidence type="ECO:0000313" key="6">
    <source>
        <dbReference type="Proteomes" id="UP001057580"/>
    </source>
</evidence>
<dbReference type="Pfam" id="PF04659">
    <property type="entry name" value="Arch_fla_DE"/>
    <property type="match status" value="1"/>
</dbReference>
<organism evidence="5 6">
    <name type="scientific">Salinirubellus salinus</name>
    <dbReference type="NCBI Taxonomy" id="1364945"/>
    <lineage>
        <taxon>Archaea</taxon>
        <taxon>Methanobacteriati</taxon>
        <taxon>Methanobacteriota</taxon>
        <taxon>Stenosarchaea group</taxon>
        <taxon>Halobacteria</taxon>
        <taxon>Halobacteriales</taxon>
        <taxon>Natronomonadaceae</taxon>
        <taxon>Salinirubellus</taxon>
    </lineage>
</organism>
<reference evidence="5" key="1">
    <citation type="submission" date="2022-09" db="EMBL/GenBank/DDBJ databases">
        <title>Diverse halophilic archaea isolated from saline environments.</title>
        <authorList>
            <person name="Cui H.-L."/>
        </authorList>
    </citation>
    <scope>NUCLEOTIDE SEQUENCE</scope>
    <source>
        <strain evidence="5">ZS-35-S2</strain>
    </source>
</reference>
<keyword evidence="5" id="KW-0969">Cilium</keyword>
<gene>
    <name evidence="5" type="ORF">N0B31_12620</name>
</gene>
<dbReference type="PANTHER" id="PTHR40698:SF1">
    <property type="entry name" value="FLAGELLA-RELATED PROTEIN D-RELATED"/>
    <property type="match status" value="1"/>
</dbReference>
<dbReference type="GO" id="GO:0097588">
    <property type="term" value="P:archaeal or bacterial-type flagellum-dependent cell motility"/>
    <property type="evidence" value="ECO:0007669"/>
    <property type="project" value="InterPro"/>
</dbReference>
<dbReference type="InterPro" id="IPR006752">
    <property type="entry name" value="Arch_fla_DE"/>
</dbReference>
<dbReference type="GeneID" id="74943280"/>
<feature type="domain" description="Archaeal flagella protein FlaD/E" evidence="4">
    <location>
        <begin position="84"/>
        <end position="170"/>
    </location>
</feature>
<keyword evidence="5" id="KW-0282">Flagellum</keyword>
<dbReference type="KEGG" id="ssai:N0B31_12620"/>
<sequence>MSTDDGRTTSDPGDAVERAAARLGNELGGTWDHERAGARSTTTDGETGQRAGAGPDASSTGAGERSGRADRLEQLLIHQATAGQRPYLEAVPSGYAAESVVFDWLAFLVDRAGYRATLDALRYYRSVGWLTERAEDQLAEYLRGFPAPPAGESLDVDDHQQSLVFVAKLASLD</sequence>
<name>A0A9E7QZS2_9EURY</name>
<dbReference type="GO" id="GO:0097589">
    <property type="term" value="C:archaeal-type flagellum"/>
    <property type="evidence" value="ECO:0007669"/>
    <property type="project" value="UniProtKB-SubCell"/>
</dbReference>
<evidence type="ECO:0000256" key="2">
    <source>
        <dbReference type="ARBA" id="ARBA00022440"/>
    </source>
</evidence>
<dbReference type="EMBL" id="CP104003">
    <property type="protein sequence ID" value="UWM52992.1"/>
    <property type="molecule type" value="Genomic_DNA"/>
</dbReference>
<keyword evidence="2" id="KW-0974">Archaeal flagellum</keyword>
<proteinExistence type="predicted"/>
<dbReference type="AlphaFoldDB" id="A0A9E7QZS2"/>